<reference evidence="1 2" key="1">
    <citation type="submission" date="2015-04" db="EMBL/GenBank/DDBJ databases">
        <authorList>
            <person name="Syromyatnikov M.Y."/>
            <person name="Popov V.N."/>
        </authorList>
    </citation>
    <scope>NUCLEOTIDE SEQUENCE [LARGE SCALE GENOMIC DNA]</scope>
</reference>
<protein>
    <submittedName>
        <fullName evidence="1">CLUMA_CG008870, isoform A</fullName>
    </submittedName>
</protein>
<evidence type="ECO:0000313" key="2">
    <source>
        <dbReference type="Proteomes" id="UP000183832"/>
    </source>
</evidence>
<accession>A0A1J1I4Y7</accession>
<sequence>MTRRMLTIRDHSAETCCMCYLLLRILKVNPDRLSTQDTFSIRTRSCIQSPVCHKTLYLIIIVQMPDTHCKEKEKGEMCFKIMNKKTR</sequence>
<dbReference type="AlphaFoldDB" id="A0A1J1I4Y7"/>
<dbReference type="EMBL" id="CVRI01000041">
    <property type="protein sequence ID" value="CRK95243.1"/>
    <property type="molecule type" value="Genomic_DNA"/>
</dbReference>
<gene>
    <name evidence="1" type="ORF">CLUMA_CG008870</name>
</gene>
<evidence type="ECO:0000313" key="1">
    <source>
        <dbReference type="EMBL" id="CRK95243.1"/>
    </source>
</evidence>
<organism evidence="1 2">
    <name type="scientific">Clunio marinus</name>
    <dbReference type="NCBI Taxonomy" id="568069"/>
    <lineage>
        <taxon>Eukaryota</taxon>
        <taxon>Metazoa</taxon>
        <taxon>Ecdysozoa</taxon>
        <taxon>Arthropoda</taxon>
        <taxon>Hexapoda</taxon>
        <taxon>Insecta</taxon>
        <taxon>Pterygota</taxon>
        <taxon>Neoptera</taxon>
        <taxon>Endopterygota</taxon>
        <taxon>Diptera</taxon>
        <taxon>Nematocera</taxon>
        <taxon>Chironomoidea</taxon>
        <taxon>Chironomidae</taxon>
        <taxon>Clunio</taxon>
    </lineage>
</organism>
<dbReference type="Proteomes" id="UP000183832">
    <property type="component" value="Unassembled WGS sequence"/>
</dbReference>
<proteinExistence type="predicted"/>
<name>A0A1J1I4Y7_9DIPT</name>
<keyword evidence="2" id="KW-1185">Reference proteome</keyword>